<reference evidence="1" key="1">
    <citation type="journal article" date="2013" name="Int. J. Syst. Evol. Microbiol.">
        <title>Aestuariibaculum suncheonense gen. nov., sp. nov., a marine bacterium of the family Flavobacteriaceae isolated from a tidal flat and emended descriptions of the genera Gaetbulibacter and Tamlana.</title>
        <authorList>
            <person name="Jeong S.H."/>
            <person name="Park M.S."/>
            <person name="Jin H.M."/>
            <person name="Lee K."/>
            <person name="Park W."/>
            <person name="Jeon C.O."/>
        </authorList>
    </citation>
    <scope>NUCLEOTIDE SEQUENCE</scope>
    <source>
        <strain evidence="1">SC17</strain>
    </source>
</reference>
<dbReference type="EMBL" id="JACVXC010000001">
    <property type="protein sequence ID" value="MBD0834760.1"/>
    <property type="molecule type" value="Genomic_DNA"/>
</dbReference>
<keyword evidence="2" id="KW-1185">Reference proteome</keyword>
<name>A0A8J6Q6X1_9FLAO</name>
<sequence length="74" mass="7785">MIVLPISHVPITDNNWLAIILAGLAVAGQQACPENVFRIVSDVFTKRGTALVVEIDGMAISGIIVDVVQGSVLD</sequence>
<comment type="caution">
    <text evidence="1">The sequence shown here is derived from an EMBL/GenBank/DDBJ whole genome shotgun (WGS) entry which is preliminary data.</text>
</comment>
<dbReference type="RefSeq" id="WP_188215218.1">
    <property type="nucleotide sequence ID" value="NZ_BAABGH010000004.1"/>
</dbReference>
<gene>
    <name evidence="1" type="ORF">ICJ84_04890</name>
</gene>
<reference evidence="1" key="2">
    <citation type="submission" date="2020-09" db="EMBL/GenBank/DDBJ databases">
        <authorList>
            <person name="Wu Z."/>
        </authorList>
    </citation>
    <scope>NUCLEOTIDE SEQUENCE</scope>
    <source>
        <strain evidence="1">SC17</strain>
    </source>
</reference>
<evidence type="ECO:0000313" key="1">
    <source>
        <dbReference type="EMBL" id="MBD0834760.1"/>
    </source>
</evidence>
<evidence type="ECO:0000313" key="2">
    <source>
        <dbReference type="Proteomes" id="UP000602057"/>
    </source>
</evidence>
<proteinExistence type="predicted"/>
<dbReference type="AlphaFoldDB" id="A0A8J6Q6X1"/>
<dbReference type="Proteomes" id="UP000602057">
    <property type="component" value="Unassembled WGS sequence"/>
</dbReference>
<accession>A0A8J6Q6X1</accession>
<organism evidence="1 2">
    <name type="scientific">Aestuariibaculum suncheonense</name>
    <dbReference type="NCBI Taxonomy" id="1028745"/>
    <lineage>
        <taxon>Bacteria</taxon>
        <taxon>Pseudomonadati</taxon>
        <taxon>Bacteroidota</taxon>
        <taxon>Flavobacteriia</taxon>
        <taxon>Flavobacteriales</taxon>
        <taxon>Flavobacteriaceae</taxon>
    </lineage>
</organism>
<protein>
    <submittedName>
        <fullName evidence="1">Uncharacterized protein</fullName>
    </submittedName>
</protein>